<dbReference type="InterPro" id="IPR001969">
    <property type="entry name" value="Aspartic_peptidase_AS"/>
</dbReference>
<dbReference type="PANTHER" id="PTHR47966:SF6">
    <property type="entry name" value="PEPTIDASE A1 DOMAIN-CONTAINING PROTEIN"/>
    <property type="match status" value="1"/>
</dbReference>
<dbReference type="AlphaFoldDB" id="A0A0C9W2A8"/>
<dbReference type="HOGENOM" id="CLU_013253_1_2_1"/>
<dbReference type="GO" id="GO:0006508">
    <property type="term" value="P:proteolysis"/>
    <property type="evidence" value="ECO:0007669"/>
    <property type="project" value="UniProtKB-KW"/>
</dbReference>
<feature type="disulfide bond" evidence="4">
    <location>
        <begin position="119"/>
        <end position="123"/>
    </location>
</feature>
<dbReference type="InterPro" id="IPR021109">
    <property type="entry name" value="Peptidase_aspartic_dom_sf"/>
</dbReference>
<dbReference type="PANTHER" id="PTHR47966">
    <property type="entry name" value="BETA-SITE APP-CLEAVING ENZYME, ISOFORM A-RELATED"/>
    <property type="match status" value="1"/>
</dbReference>
<dbReference type="PROSITE" id="PS51767">
    <property type="entry name" value="PEPTIDASE_A1"/>
    <property type="match status" value="1"/>
</dbReference>
<dbReference type="Pfam" id="PF00026">
    <property type="entry name" value="Asp"/>
    <property type="match status" value="1"/>
</dbReference>
<keyword evidence="5" id="KW-0378">Hydrolase</keyword>
<dbReference type="CDD" id="cd05471">
    <property type="entry name" value="pepsin_like"/>
    <property type="match status" value="1"/>
</dbReference>
<dbReference type="FunFam" id="2.40.70.10:FF:000008">
    <property type="entry name" value="Cathepsin D"/>
    <property type="match status" value="1"/>
</dbReference>
<sequence>MFATIPLGLVILLSLSAEVLGVPRPVLPAAGQSIALKRRSKPVRNETEWAQWAKSQRDAVISKYSLQQKEKRGTGENLIVNQGYDSSFYGTLAIGTPPYSFDVILDTGSSDLWVASSTCGTTCEGTGNFDATKSSTFKSLGRDFEVTYGSGEAMGTLSEDVVQMAGFTIQSQEFGSVTSTSSNFLQNPVTGLIGLAWQSLSSSGAMPFWQALASDGSWDSPLMAFQLTRFINDSQAGSLEPGGSLTMGYANESLYTGAIDYQDIPGGQASYWLQEITSMTVQGKSVSMPSGSASYAAIDTGTTLVAGPSSGIAAIYAQIPGSSPGTGDWEGFYSYPCTSEVNVEISFGGPSWAVSPADFQFQATGPSSDYCYGAFYAIPTSGSTPQWIIGDTFLKNVYSIFRYDPPSVGFAALSDTALSMNGVDAIIPSATLGASSATVTANAASPATRTSGAVVLLISVVLALVVSS</sequence>
<evidence type="ECO:0000256" key="1">
    <source>
        <dbReference type="ARBA" id="ARBA00007447"/>
    </source>
</evidence>
<feature type="active site" evidence="3">
    <location>
        <position position="106"/>
    </location>
</feature>
<feature type="chain" id="PRO_5002205705" description="Peptidase A1 domain-containing protein" evidence="6">
    <location>
        <begin position="22"/>
        <end position="468"/>
    </location>
</feature>
<dbReference type="PRINTS" id="PR00792">
    <property type="entry name" value="PEPSIN"/>
</dbReference>
<dbReference type="SUPFAM" id="SSF50630">
    <property type="entry name" value="Acid proteases"/>
    <property type="match status" value="1"/>
</dbReference>
<evidence type="ECO:0000313" key="8">
    <source>
        <dbReference type="EMBL" id="KIJ65105.1"/>
    </source>
</evidence>
<dbReference type="OrthoDB" id="771136at2759"/>
<dbReference type="Proteomes" id="UP000053820">
    <property type="component" value="Unassembled WGS sequence"/>
</dbReference>
<evidence type="ECO:0000256" key="2">
    <source>
        <dbReference type="ARBA" id="ARBA00022750"/>
    </source>
</evidence>
<keyword evidence="2 5" id="KW-0064">Aspartyl protease</keyword>
<dbReference type="EMBL" id="KN839844">
    <property type="protein sequence ID" value="KIJ65105.1"/>
    <property type="molecule type" value="Genomic_DNA"/>
</dbReference>
<keyword evidence="4" id="KW-1015">Disulfide bond</keyword>
<reference evidence="8 9" key="1">
    <citation type="submission" date="2014-04" db="EMBL/GenBank/DDBJ databases">
        <title>Evolutionary Origins and Diversification of the Mycorrhizal Mutualists.</title>
        <authorList>
            <consortium name="DOE Joint Genome Institute"/>
            <consortium name="Mycorrhizal Genomics Consortium"/>
            <person name="Kohler A."/>
            <person name="Kuo A."/>
            <person name="Nagy L.G."/>
            <person name="Floudas D."/>
            <person name="Copeland A."/>
            <person name="Barry K.W."/>
            <person name="Cichocki N."/>
            <person name="Veneault-Fourrey C."/>
            <person name="LaButti K."/>
            <person name="Lindquist E.A."/>
            <person name="Lipzen A."/>
            <person name="Lundell T."/>
            <person name="Morin E."/>
            <person name="Murat C."/>
            <person name="Riley R."/>
            <person name="Ohm R."/>
            <person name="Sun H."/>
            <person name="Tunlid A."/>
            <person name="Henrissat B."/>
            <person name="Grigoriev I.V."/>
            <person name="Hibbett D.S."/>
            <person name="Martin F."/>
        </authorList>
    </citation>
    <scope>NUCLEOTIDE SEQUENCE [LARGE SCALE GENOMIC DNA]</scope>
    <source>
        <strain evidence="8 9">MD-312</strain>
    </source>
</reference>
<comment type="similarity">
    <text evidence="1 5">Belongs to the peptidase A1 family.</text>
</comment>
<evidence type="ECO:0000313" key="9">
    <source>
        <dbReference type="Proteomes" id="UP000053820"/>
    </source>
</evidence>
<gene>
    <name evidence="8" type="ORF">HYDPIDRAFT_111003</name>
</gene>
<evidence type="ECO:0000256" key="6">
    <source>
        <dbReference type="SAM" id="SignalP"/>
    </source>
</evidence>
<dbReference type="GO" id="GO:0004190">
    <property type="term" value="F:aspartic-type endopeptidase activity"/>
    <property type="evidence" value="ECO:0007669"/>
    <property type="project" value="UniProtKB-KW"/>
</dbReference>
<dbReference type="Gene3D" id="2.40.70.10">
    <property type="entry name" value="Acid Proteases"/>
    <property type="match status" value="2"/>
</dbReference>
<protein>
    <recommendedName>
        <fullName evidence="7">Peptidase A1 domain-containing protein</fullName>
    </recommendedName>
</protein>
<dbReference type="PROSITE" id="PS00141">
    <property type="entry name" value="ASP_PROTEASE"/>
    <property type="match status" value="2"/>
</dbReference>
<dbReference type="InterPro" id="IPR033121">
    <property type="entry name" value="PEPTIDASE_A1"/>
</dbReference>
<organism evidence="8 9">
    <name type="scientific">Hydnomerulius pinastri MD-312</name>
    <dbReference type="NCBI Taxonomy" id="994086"/>
    <lineage>
        <taxon>Eukaryota</taxon>
        <taxon>Fungi</taxon>
        <taxon>Dikarya</taxon>
        <taxon>Basidiomycota</taxon>
        <taxon>Agaricomycotina</taxon>
        <taxon>Agaricomycetes</taxon>
        <taxon>Agaricomycetidae</taxon>
        <taxon>Boletales</taxon>
        <taxon>Boletales incertae sedis</taxon>
        <taxon>Leucogyrophana</taxon>
    </lineage>
</organism>
<keyword evidence="5" id="KW-0645">Protease</keyword>
<keyword evidence="9" id="KW-1185">Reference proteome</keyword>
<keyword evidence="6" id="KW-0732">Signal</keyword>
<accession>A0A0C9W2A8</accession>
<dbReference type="InterPro" id="IPR034164">
    <property type="entry name" value="Pepsin-like_dom"/>
</dbReference>
<dbReference type="InterPro" id="IPR001461">
    <property type="entry name" value="Aspartic_peptidase_A1"/>
</dbReference>
<evidence type="ECO:0000256" key="5">
    <source>
        <dbReference type="RuleBase" id="RU000454"/>
    </source>
</evidence>
<feature type="signal peptide" evidence="6">
    <location>
        <begin position="1"/>
        <end position="21"/>
    </location>
</feature>
<name>A0A0C9W2A8_9AGAM</name>
<evidence type="ECO:0000259" key="7">
    <source>
        <dbReference type="PROSITE" id="PS51767"/>
    </source>
</evidence>
<evidence type="ECO:0000256" key="4">
    <source>
        <dbReference type="PIRSR" id="PIRSR601461-2"/>
    </source>
</evidence>
<feature type="active site" evidence="3">
    <location>
        <position position="299"/>
    </location>
</feature>
<proteinExistence type="inferred from homology"/>
<evidence type="ECO:0000256" key="3">
    <source>
        <dbReference type="PIRSR" id="PIRSR601461-1"/>
    </source>
</evidence>
<feature type="domain" description="Peptidase A1" evidence="7">
    <location>
        <begin position="88"/>
        <end position="411"/>
    </location>
</feature>